<evidence type="ECO:0000313" key="7">
    <source>
        <dbReference type="EMBL" id="KAK7241834.1"/>
    </source>
</evidence>
<protein>
    <submittedName>
        <fullName evidence="7">Pyrimidine nucleotide-sugar transmembrane transporter</fullName>
    </submittedName>
</protein>
<organism evidence="7 8">
    <name type="scientific">Aureococcus anophagefferens</name>
    <name type="common">Harmful bloom alga</name>
    <dbReference type="NCBI Taxonomy" id="44056"/>
    <lineage>
        <taxon>Eukaryota</taxon>
        <taxon>Sar</taxon>
        <taxon>Stramenopiles</taxon>
        <taxon>Ochrophyta</taxon>
        <taxon>Pelagophyceae</taxon>
        <taxon>Pelagomonadales</taxon>
        <taxon>Pelagomonadaceae</taxon>
        <taxon>Aureococcus</taxon>
    </lineage>
</organism>
<dbReference type="Proteomes" id="UP001363151">
    <property type="component" value="Unassembled WGS sequence"/>
</dbReference>
<sequence length="403" mass="41180">MLQDDMKQRSPKGGKSFSSPRGAPPPALALDGADEARMPLSGAPPPPDAPSKLSASQAFKAALLVGVVVQNAALNIAARWSRVEAEAAFAETGCGAAATTVVLTVEVVKIAMALLLFALESGGVAPACAELARVTRAEPAECGKIAVPALALIYVVQNNLLLVAAANLEGPVLALFGQLKILTTAVFSVALLGRTLGPRRWAALVALTAAIATVQVSQLRPAPESGDAGTKNVPLGLALTLVVATLSGFAGVYFEKVLKGSRISVWVRNVHLAAISSVVAGAAVASRDRGALSACGFFGGYGPVAWGYVLVQAVGGLLIAAVVKYADNILKAFATSVAIVVVALVSHAFFAFELSGLFFLGAAGVVYAIFLYGDLLRDVPGCRDCPPALGGAEVREPADLETN</sequence>
<feature type="transmembrane region" description="Helical" evidence="6">
    <location>
        <begin position="305"/>
        <end position="323"/>
    </location>
</feature>
<evidence type="ECO:0000256" key="2">
    <source>
        <dbReference type="ARBA" id="ARBA00022692"/>
    </source>
</evidence>
<comment type="subcellular location">
    <subcellularLocation>
        <location evidence="1">Membrane</location>
        <topology evidence="1">Multi-pass membrane protein</topology>
    </subcellularLocation>
</comment>
<reference evidence="7 8" key="1">
    <citation type="submission" date="2024-03" db="EMBL/GenBank/DDBJ databases">
        <title>Aureococcus anophagefferens CCMP1851 and Kratosvirus quantuckense: Draft genome of a second virus-susceptible host strain in the model system.</title>
        <authorList>
            <person name="Chase E."/>
            <person name="Truchon A.R."/>
            <person name="Schepens W."/>
            <person name="Wilhelm S.W."/>
        </authorList>
    </citation>
    <scope>NUCLEOTIDE SEQUENCE [LARGE SCALE GENOMIC DNA]</scope>
    <source>
        <strain evidence="7 8">CCMP1851</strain>
    </source>
</reference>
<evidence type="ECO:0000256" key="1">
    <source>
        <dbReference type="ARBA" id="ARBA00004141"/>
    </source>
</evidence>
<feature type="transmembrane region" description="Helical" evidence="6">
    <location>
        <begin position="266"/>
        <end position="285"/>
    </location>
</feature>
<keyword evidence="8" id="KW-1185">Reference proteome</keyword>
<dbReference type="InterPro" id="IPR007271">
    <property type="entry name" value="Nuc_sug_transpt"/>
</dbReference>
<feature type="transmembrane region" description="Helical" evidence="6">
    <location>
        <begin position="145"/>
        <end position="166"/>
    </location>
</feature>
<evidence type="ECO:0000256" key="3">
    <source>
        <dbReference type="ARBA" id="ARBA00022989"/>
    </source>
</evidence>
<gene>
    <name evidence="7" type="ORF">SO694_00019267</name>
</gene>
<keyword evidence="4 6" id="KW-0472">Membrane</keyword>
<dbReference type="PANTHER" id="PTHR10231">
    <property type="entry name" value="NUCLEOTIDE-SUGAR TRANSMEMBRANE TRANSPORTER"/>
    <property type="match status" value="1"/>
</dbReference>
<feature type="transmembrane region" description="Helical" evidence="6">
    <location>
        <begin position="330"/>
        <end position="350"/>
    </location>
</feature>
<accession>A0ABR1FZY2</accession>
<dbReference type="EMBL" id="JBBJCI010000152">
    <property type="protein sequence ID" value="KAK7241834.1"/>
    <property type="molecule type" value="Genomic_DNA"/>
</dbReference>
<evidence type="ECO:0000256" key="4">
    <source>
        <dbReference type="ARBA" id="ARBA00023136"/>
    </source>
</evidence>
<keyword evidence="3 6" id="KW-1133">Transmembrane helix</keyword>
<evidence type="ECO:0000313" key="8">
    <source>
        <dbReference type="Proteomes" id="UP001363151"/>
    </source>
</evidence>
<name>A0ABR1FZY2_AURAN</name>
<feature type="region of interest" description="Disordered" evidence="5">
    <location>
        <begin position="1"/>
        <end position="53"/>
    </location>
</feature>
<comment type="caution">
    <text evidence="7">The sequence shown here is derived from an EMBL/GenBank/DDBJ whole genome shotgun (WGS) entry which is preliminary data.</text>
</comment>
<evidence type="ECO:0000256" key="5">
    <source>
        <dbReference type="SAM" id="MobiDB-lite"/>
    </source>
</evidence>
<feature type="transmembrane region" description="Helical" evidence="6">
    <location>
        <begin position="356"/>
        <end position="373"/>
    </location>
</feature>
<feature type="transmembrane region" description="Helical" evidence="6">
    <location>
        <begin position="201"/>
        <end position="221"/>
    </location>
</feature>
<feature type="transmembrane region" description="Helical" evidence="6">
    <location>
        <begin position="172"/>
        <end position="192"/>
    </location>
</feature>
<evidence type="ECO:0000256" key="6">
    <source>
        <dbReference type="SAM" id="Phobius"/>
    </source>
</evidence>
<keyword evidence="2 6" id="KW-0812">Transmembrane</keyword>
<feature type="transmembrane region" description="Helical" evidence="6">
    <location>
        <begin position="233"/>
        <end position="254"/>
    </location>
</feature>
<dbReference type="NCBIfam" id="TIGR00803">
    <property type="entry name" value="nst"/>
    <property type="match status" value="1"/>
</dbReference>
<proteinExistence type="predicted"/>
<dbReference type="Pfam" id="PF04142">
    <property type="entry name" value="Nuc_sug_transp"/>
    <property type="match status" value="1"/>
</dbReference>